<dbReference type="AlphaFoldDB" id="A0A662Z2N1"/>
<dbReference type="GO" id="GO:0019843">
    <property type="term" value="F:rRNA binding"/>
    <property type="evidence" value="ECO:0007669"/>
    <property type="project" value="UniProtKB-UniRule"/>
</dbReference>
<evidence type="ECO:0000256" key="12">
    <source>
        <dbReference type="RuleBase" id="RU004006"/>
    </source>
</evidence>
<dbReference type="PROSITE" id="PS00464">
    <property type="entry name" value="RIBOSOMAL_L22"/>
    <property type="match status" value="1"/>
</dbReference>
<keyword evidence="16" id="KW-1185">Reference proteome</keyword>
<evidence type="ECO:0000256" key="10">
    <source>
        <dbReference type="HAMAP-Rule" id="MF_01331"/>
    </source>
</evidence>
<feature type="compositionally biased region" description="Acidic residues" evidence="14">
    <location>
        <begin position="144"/>
        <end position="155"/>
    </location>
</feature>
<dbReference type="InterPro" id="IPR001063">
    <property type="entry name" value="Ribosomal_uL22"/>
</dbReference>
<sequence length="162" mass="18131">MQAKAKVRTVRIAPRKVRMVLDLVRGKEVQEALAILQLTNKRTSPVVEKLIKSAVANAEHNYDMDIDSLFVSEIYADEGPTLKRFRPRAKGSASRINKRTSHITVVLEEFDYVEEDEVEAPVETTEEDAVEETEEANNQPADAAVEEETATEADTEEKTSKA</sequence>
<dbReference type="CDD" id="cd00336">
    <property type="entry name" value="Ribosomal_L22"/>
    <property type="match status" value="1"/>
</dbReference>
<evidence type="ECO:0000256" key="9">
    <source>
        <dbReference type="ARBA" id="ARBA00035207"/>
    </source>
</evidence>
<dbReference type="GO" id="GO:0003735">
    <property type="term" value="F:structural constituent of ribosome"/>
    <property type="evidence" value="ECO:0007669"/>
    <property type="project" value="InterPro"/>
</dbReference>
<feature type="compositionally biased region" description="Acidic residues" evidence="14">
    <location>
        <begin position="115"/>
        <end position="135"/>
    </location>
</feature>
<keyword evidence="5 10" id="KW-0694">RNA-binding</keyword>
<dbReference type="Pfam" id="PF00237">
    <property type="entry name" value="Ribosomal_L22"/>
    <property type="match status" value="1"/>
</dbReference>
<evidence type="ECO:0000256" key="3">
    <source>
        <dbReference type="ARBA" id="ARBA00011838"/>
    </source>
</evidence>
<dbReference type="EMBL" id="FOIT01000002">
    <property type="protein sequence ID" value="SEV96211.1"/>
    <property type="molecule type" value="Genomic_DNA"/>
</dbReference>
<dbReference type="InterPro" id="IPR036394">
    <property type="entry name" value="Ribosomal_uL22_sf"/>
</dbReference>
<evidence type="ECO:0000256" key="7">
    <source>
        <dbReference type="ARBA" id="ARBA00023274"/>
    </source>
</evidence>
<dbReference type="InterPro" id="IPR005727">
    <property type="entry name" value="Ribosomal_uL22_bac/chlpt-type"/>
</dbReference>
<dbReference type="FunFam" id="3.90.470.10:FF:000001">
    <property type="entry name" value="50S ribosomal protein L22"/>
    <property type="match status" value="1"/>
</dbReference>
<organism evidence="15 16">
    <name type="scientific">Aliicoccus persicus</name>
    <dbReference type="NCBI Taxonomy" id="930138"/>
    <lineage>
        <taxon>Bacteria</taxon>
        <taxon>Bacillati</taxon>
        <taxon>Bacillota</taxon>
        <taxon>Bacilli</taxon>
        <taxon>Bacillales</taxon>
        <taxon>Staphylococcaceae</taxon>
        <taxon>Aliicoccus</taxon>
    </lineage>
</organism>
<evidence type="ECO:0000256" key="11">
    <source>
        <dbReference type="RuleBase" id="RU004005"/>
    </source>
</evidence>
<comment type="similarity">
    <text evidence="2 10 11">Belongs to the universal ribosomal protein uL22 family.</text>
</comment>
<accession>A0A662Z2N1</accession>
<dbReference type="PANTHER" id="PTHR13501">
    <property type="entry name" value="CHLOROPLAST 50S RIBOSOMAL PROTEIN L22-RELATED"/>
    <property type="match status" value="1"/>
</dbReference>
<dbReference type="InterPro" id="IPR047867">
    <property type="entry name" value="Ribosomal_uL22_bac/org-type"/>
</dbReference>
<dbReference type="Proteomes" id="UP000243605">
    <property type="component" value="Unassembled WGS sequence"/>
</dbReference>
<protein>
    <recommendedName>
        <fullName evidence="9 10">Large ribosomal subunit protein uL22</fullName>
    </recommendedName>
</protein>
<evidence type="ECO:0000256" key="13">
    <source>
        <dbReference type="RuleBase" id="RU004008"/>
    </source>
</evidence>
<evidence type="ECO:0000256" key="4">
    <source>
        <dbReference type="ARBA" id="ARBA00022730"/>
    </source>
</evidence>
<dbReference type="HAMAP" id="MF_01331_B">
    <property type="entry name" value="Ribosomal_uL22_B"/>
    <property type="match status" value="1"/>
</dbReference>
<reference evidence="15 16" key="1">
    <citation type="submission" date="2016-10" db="EMBL/GenBank/DDBJ databases">
        <authorList>
            <person name="Varghese N."/>
            <person name="Submissions S."/>
        </authorList>
    </citation>
    <scope>NUCLEOTIDE SEQUENCE [LARGE SCALE GENOMIC DNA]</scope>
    <source>
        <strain evidence="15 16">IBRC-M10081</strain>
    </source>
</reference>
<keyword evidence="6 10" id="KW-0689">Ribosomal protein</keyword>
<feature type="region of interest" description="Disordered" evidence="14">
    <location>
        <begin position="115"/>
        <end position="162"/>
    </location>
</feature>
<dbReference type="Gene3D" id="3.90.470.10">
    <property type="entry name" value="Ribosomal protein L22/L17"/>
    <property type="match status" value="1"/>
</dbReference>
<dbReference type="OrthoDB" id="9805969at2"/>
<dbReference type="SUPFAM" id="SSF54843">
    <property type="entry name" value="Ribosomal protein L22"/>
    <property type="match status" value="1"/>
</dbReference>
<evidence type="ECO:0000256" key="1">
    <source>
        <dbReference type="ARBA" id="ARBA00003478"/>
    </source>
</evidence>
<dbReference type="NCBIfam" id="TIGR01044">
    <property type="entry name" value="rplV_bact"/>
    <property type="match status" value="1"/>
</dbReference>
<keyword evidence="7 10" id="KW-0687">Ribonucleoprotein</keyword>
<evidence type="ECO:0000256" key="14">
    <source>
        <dbReference type="SAM" id="MobiDB-lite"/>
    </source>
</evidence>
<dbReference type="GO" id="GO:0022625">
    <property type="term" value="C:cytosolic large ribosomal subunit"/>
    <property type="evidence" value="ECO:0007669"/>
    <property type="project" value="TreeGrafter"/>
</dbReference>
<comment type="function">
    <text evidence="8">This protein binds specifically to 23S rRNA; its binding is stimulated by other ribosomal proteins, e.g. L4, L17, and L20. It is important during the early stages of 50S assembly. It makes multiple contacts with different domains of the 23S rRNA in the assembled 50S subunit and ribosome.</text>
</comment>
<name>A0A662Z2N1_9STAP</name>
<keyword evidence="4 10" id="KW-0699">rRNA-binding</keyword>
<evidence type="ECO:0000256" key="5">
    <source>
        <dbReference type="ARBA" id="ARBA00022884"/>
    </source>
</evidence>
<evidence type="ECO:0000313" key="15">
    <source>
        <dbReference type="EMBL" id="SEV96211.1"/>
    </source>
</evidence>
<evidence type="ECO:0000256" key="2">
    <source>
        <dbReference type="ARBA" id="ARBA00009451"/>
    </source>
</evidence>
<comment type="function">
    <text evidence="1 10">The globular domain of the protein is located near the polypeptide exit tunnel on the outside of the subunit, while an extended beta-hairpin is found that lines the wall of the exit tunnel in the center of the 70S ribosome.</text>
</comment>
<comment type="subunit">
    <text evidence="3 10 12">Part of the 50S ribosomal subunit.</text>
</comment>
<evidence type="ECO:0000256" key="8">
    <source>
        <dbReference type="ARBA" id="ARBA00025084"/>
    </source>
</evidence>
<gene>
    <name evidence="10" type="primary">rplV</name>
    <name evidence="15" type="ORF">SAMN05192557_1022</name>
</gene>
<dbReference type="PANTHER" id="PTHR13501:SF8">
    <property type="entry name" value="LARGE RIBOSOMAL SUBUNIT PROTEIN UL22M"/>
    <property type="match status" value="1"/>
</dbReference>
<evidence type="ECO:0000313" key="16">
    <source>
        <dbReference type="Proteomes" id="UP000243605"/>
    </source>
</evidence>
<dbReference type="GO" id="GO:0006412">
    <property type="term" value="P:translation"/>
    <property type="evidence" value="ECO:0007669"/>
    <property type="project" value="UniProtKB-UniRule"/>
</dbReference>
<comment type="function">
    <text evidence="10 13">This protein binds specifically to 23S rRNA; its binding is stimulated by other ribosomal proteins, e.g., L4, L17, and L20. It is important during the early stages of 50S assembly. It makes multiple contacts with different domains of the 23S rRNA in the assembled 50S subunit and ribosome.</text>
</comment>
<dbReference type="InterPro" id="IPR018260">
    <property type="entry name" value="Ribosomal_uL22_CS"/>
</dbReference>
<evidence type="ECO:0000256" key="6">
    <source>
        <dbReference type="ARBA" id="ARBA00022980"/>
    </source>
</evidence>
<proteinExistence type="inferred from homology"/>